<dbReference type="Gene3D" id="1.10.287.130">
    <property type="match status" value="1"/>
</dbReference>
<dbReference type="GO" id="GO:0005524">
    <property type="term" value="F:ATP binding"/>
    <property type="evidence" value="ECO:0007669"/>
    <property type="project" value="UniProtKB-KW"/>
</dbReference>
<dbReference type="EMBL" id="CP006644">
    <property type="protein sequence ID" value="AHE56272.1"/>
    <property type="molecule type" value="Genomic_DNA"/>
</dbReference>
<dbReference type="Pfam" id="PF00672">
    <property type="entry name" value="HAMP"/>
    <property type="match status" value="1"/>
</dbReference>
<evidence type="ECO:0000256" key="5">
    <source>
        <dbReference type="ARBA" id="ARBA00022519"/>
    </source>
</evidence>
<dbReference type="eggNOG" id="COG2205">
    <property type="taxonomic scope" value="Bacteria"/>
</dbReference>
<evidence type="ECO:0000256" key="4">
    <source>
        <dbReference type="ARBA" id="ARBA00022475"/>
    </source>
</evidence>
<protein>
    <recommendedName>
        <fullName evidence="3">histidine kinase</fullName>
        <ecNumber evidence="3">2.7.13.3</ecNumber>
    </recommendedName>
</protein>
<evidence type="ECO:0000256" key="6">
    <source>
        <dbReference type="ARBA" id="ARBA00022553"/>
    </source>
</evidence>
<evidence type="ECO:0000256" key="7">
    <source>
        <dbReference type="ARBA" id="ARBA00022679"/>
    </source>
</evidence>
<keyword evidence="12 15" id="KW-1133">Transmembrane helix</keyword>
<dbReference type="InterPro" id="IPR003594">
    <property type="entry name" value="HATPase_dom"/>
</dbReference>
<dbReference type="InterPro" id="IPR005467">
    <property type="entry name" value="His_kinase_dom"/>
</dbReference>
<evidence type="ECO:0000256" key="10">
    <source>
        <dbReference type="ARBA" id="ARBA00022777"/>
    </source>
</evidence>
<keyword evidence="5" id="KW-0997">Cell inner membrane</keyword>
<dbReference type="RefSeq" id="WP_025294395.1">
    <property type="nucleotide sequence ID" value="NZ_CP006644.1"/>
</dbReference>
<dbReference type="PATRIC" id="fig|1123269.5.peg.4556"/>
<evidence type="ECO:0000256" key="13">
    <source>
        <dbReference type="ARBA" id="ARBA00023012"/>
    </source>
</evidence>
<evidence type="ECO:0000259" key="16">
    <source>
        <dbReference type="PROSITE" id="PS50109"/>
    </source>
</evidence>
<dbReference type="PANTHER" id="PTHR44936">
    <property type="entry name" value="SENSOR PROTEIN CREC"/>
    <property type="match status" value="1"/>
</dbReference>
<dbReference type="CDD" id="cd00082">
    <property type="entry name" value="HisKA"/>
    <property type="match status" value="1"/>
</dbReference>
<dbReference type="GO" id="GO:0005886">
    <property type="term" value="C:plasma membrane"/>
    <property type="evidence" value="ECO:0007669"/>
    <property type="project" value="UniProtKB-SubCell"/>
</dbReference>
<feature type="domain" description="HAMP" evidence="17">
    <location>
        <begin position="187"/>
        <end position="239"/>
    </location>
</feature>
<dbReference type="SMART" id="SM00388">
    <property type="entry name" value="HisKA"/>
    <property type="match status" value="1"/>
</dbReference>
<name>W0AI86_9SPHN</name>
<dbReference type="STRING" id="1123269.NX02_23280"/>
<evidence type="ECO:0000313" key="19">
    <source>
        <dbReference type="Proteomes" id="UP000018851"/>
    </source>
</evidence>
<dbReference type="InterPro" id="IPR004358">
    <property type="entry name" value="Sig_transdc_His_kin-like_C"/>
</dbReference>
<keyword evidence="14 15" id="KW-0472">Membrane</keyword>
<keyword evidence="11" id="KW-0067">ATP-binding</keyword>
<dbReference type="InterPro" id="IPR003660">
    <property type="entry name" value="HAMP_dom"/>
</dbReference>
<keyword evidence="13" id="KW-0902">Two-component regulatory system</keyword>
<dbReference type="OrthoDB" id="9804645at2"/>
<dbReference type="SUPFAM" id="SSF55874">
    <property type="entry name" value="ATPase domain of HSP90 chaperone/DNA topoisomerase II/histidine kinase"/>
    <property type="match status" value="1"/>
</dbReference>
<dbReference type="Proteomes" id="UP000018851">
    <property type="component" value="Chromosome"/>
</dbReference>
<evidence type="ECO:0000256" key="14">
    <source>
        <dbReference type="ARBA" id="ARBA00023136"/>
    </source>
</evidence>
<dbReference type="InterPro" id="IPR003661">
    <property type="entry name" value="HisK_dim/P_dom"/>
</dbReference>
<sequence>MSLAANLTMRLGAIMIVGFVLLQLGIVASLGYPDGGEAGRPYSLPRPSQLAAIVEAIEVQPPARRTQMIEAFDGALYTVRLAGAAPPPRRAAVGTALQRLGNGYRMQLGRPVRLDARRGPLGRWFGDRSGPGRLLALVRVTVALRGGGWLVIESRPSAGMRTYLRRRSILATAGGIVLILILLLAVRQTARPISRVAAGVRGFAAGHDTPDLPELGPRDVRELARAFNEMKGRIAGLMAERTRMLAAIAHDLRTYLTRLRLRAEFIDDEAQRRRAITDIGEMAMLVDDTMLFAALDSEHGGGADADEPMRRAPVDLLAAVVRLVAARREMGQTVMLSTPVDQRPADERLVVRAPPLALDRIFDNLVGNALRHGSQAEVRIEQAGRFARLIVADDGPGVPADQLERLAEPFHRLDPSRDRGAGAGAGLGLAIVRALTVQMGGTLHFGRAAIGGLAVEVRLPLA</sequence>
<dbReference type="PANTHER" id="PTHR44936:SF5">
    <property type="entry name" value="SENSOR HISTIDINE KINASE ENVZ"/>
    <property type="match status" value="1"/>
</dbReference>
<evidence type="ECO:0000256" key="15">
    <source>
        <dbReference type="SAM" id="Phobius"/>
    </source>
</evidence>
<dbReference type="InterPro" id="IPR036890">
    <property type="entry name" value="HATPase_C_sf"/>
</dbReference>
<comment type="catalytic activity">
    <reaction evidence="1">
        <text>ATP + protein L-histidine = ADP + protein N-phospho-L-histidine.</text>
        <dbReference type="EC" id="2.7.13.3"/>
    </reaction>
</comment>
<dbReference type="eggNOG" id="COG3850">
    <property type="taxonomic scope" value="Bacteria"/>
</dbReference>
<dbReference type="PROSITE" id="PS50885">
    <property type="entry name" value="HAMP"/>
    <property type="match status" value="1"/>
</dbReference>
<evidence type="ECO:0000259" key="17">
    <source>
        <dbReference type="PROSITE" id="PS50885"/>
    </source>
</evidence>
<evidence type="ECO:0000313" key="18">
    <source>
        <dbReference type="EMBL" id="AHE56272.1"/>
    </source>
</evidence>
<evidence type="ECO:0000256" key="12">
    <source>
        <dbReference type="ARBA" id="ARBA00022989"/>
    </source>
</evidence>
<keyword evidence="10" id="KW-0418">Kinase</keyword>
<feature type="transmembrane region" description="Helical" evidence="15">
    <location>
        <begin position="164"/>
        <end position="186"/>
    </location>
</feature>
<dbReference type="InterPro" id="IPR050980">
    <property type="entry name" value="2C_sensor_his_kinase"/>
</dbReference>
<dbReference type="Pfam" id="PF02518">
    <property type="entry name" value="HATPase_c"/>
    <property type="match status" value="1"/>
</dbReference>
<keyword evidence="19" id="KW-1185">Reference proteome</keyword>
<keyword evidence="7" id="KW-0808">Transferase</keyword>
<dbReference type="PRINTS" id="PR00344">
    <property type="entry name" value="BCTRLSENSOR"/>
</dbReference>
<evidence type="ECO:0000256" key="11">
    <source>
        <dbReference type="ARBA" id="ARBA00022840"/>
    </source>
</evidence>
<keyword evidence="4" id="KW-1003">Cell membrane</keyword>
<dbReference type="InterPro" id="IPR036097">
    <property type="entry name" value="HisK_dim/P_sf"/>
</dbReference>
<dbReference type="CDD" id="cd06225">
    <property type="entry name" value="HAMP"/>
    <property type="match status" value="1"/>
</dbReference>
<feature type="domain" description="Histidine kinase" evidence="16">
    <location>
        <begin position="247"/>
        <end position="462"/>
    </location>
</feature>
<dbReference type="EC" id="2.7.13.3" evidence="3"/>
<keyword evidence="6" id="KW-0597">Phosphoprotein</keyword>
<dbReference type="SMART" id="SM00387">
    <property type="entry name" value="HATPase_c"/>
    <property type="match status" value="1"/>
</dbReference>
<dbReference type="Gene3D" id="3.30.565.10">
    <property type="entry name" value="Histidine kinase-like ATPase, C-terminal domain"/>
    <property type="match status" value="1"/>
</dbReference>
<accession>W0AI86</accession>
<evidence type="ECO:0000256" key="1">
    <source>
        <dbReference type="ARBA" id="ARBA00000085"/>
    </source>
</evidence>
<comment type="subcellular location">
    <subcellularLocation>
        <location evidence="2">Cell inner membrane</location>
        <topology evidence="2">Multi-pass membrane protein</topology>
    </subcellularLocation>
</comment>
<feature type="transmembrane region" description="Helical" evidence="15">
    <location>
        <begin position="12"/>
        <end position="32"/>
    </location>
</feature>
<reference evidence="18 19" key="1">
    <citation type="submission" date="2013-07" db="EMBL/GenBank/DDBJ databases">
        <title>Completed genome of Sphingomonas sanxanigenens NX02.</title>
        <authorList>
            <person name="Ma T."/>
            <person name="Huang H."/>
            <person name="Wu M."/>
            <person name="Li X."/>
            <person name="Li G."/>
        </authorList>
    </citation>
    <scope>NUCLEOTIDE SEQUENCE [LARGE SCALE GENOMIC DNA]</scope>
    <source>
        <strain evidence="18 19">NX02</strain>
    </source>
</reference>
<dbReference type="KEGG" id="ssan:NX02_23280"/>
<evidence type="ECO:0000256" key="8">
    <source>
        <dbReference type="ARBA" id="ARBA00022692"/>
    </source>
</evidence>
<dbReference type="PROSITE" id="PS50109">
    <property type="entry name" value="HIS_KIN"/>
    <property type="match status" value="1"/>
</dbReference>
<keyword evidence="9" id="KW-0547">Nucleotide-binding</keyword>
<dbReference type="GO" id="GO:0000155">
    <property type="term" value="F:phosphorelay sensor kinase activity"/>
    <property type="evidence" value="ECO:0007669"/>
    <property type="project" value="InterPro"/>
</dbReference>
<dbReference type="HOGENOM" id="CLU_000445_89_27_5"/>
<keyword evidence="8 15" id="KW-0812">Transmembrane</keyword>
<dbReference type="AlphaFoldDB" id="W0AI86"/>
<dbReference type="SMART" id="SM00304">
    <property type="entry name" value="HAMP"/>
    <property type="match status" value="1"/>
</dbReference>
<dbReference type="SUPFAM" id="SSF47384">
    <property type="entry name" value="Homodimeric domain of signal transducing histidine kinase"/>
    <property type="match status" value="1"/>
</dbReference>
<evidence type="ECO:0000256" key="2">
    <source>
        <dbReference type="ARBA" id="ARBA00004429"/>
    </source>
</evidence>
<evidence type="ECO:0000256" key="9">
    <source>
        <dbReference type="ARBA" id="ARBA00022741"/>
    </source>
</evidence>
<evidence type="ECO:0000256" key="3">
    <source>
        <dbReference type="ARBA" id="ARBA00012438"/>
    </source>
</evidence>
<organism evidence="18 19">
    <name type="scientific">Sphingomonas sanxanigenens DSM 19645 = NX02</name>
    <dbReference type="NCBI Taxonomy" id="1123269"/>
    <lineage>
        <taxon>Bacteria</taxon>
        <taxon>Pseudomonadati</taxon>
        <taxon>Pseudomonadota</taxon>
        <taxon>Alphaproteobacteria</taxon>
        <taxon>Sphingomonadales</taxon>
        <taxon>Sphingomonadaceae</taxon>
        <taxon>Sphingomonas</taxon>
    </lineage>
</organism>
<proteinExistence type="predicted"/>
<gene>
    <name evidence="18" type="ORF">NX02_23280</name>
</gene>